<feature type="transmembrane region" description="Helical" evidence="5">
    <location>
        <begin position="104"/>
        <end position="122"/>
    </location>
</feature>
<dbReference type="GO" id="GO:0000822">
    <property type="term" value="F:inositol hexakisphosphate binding"/>
    <property type="evidence" value="ECO:0007669"/>
    <property type="project" value="TreeGrafter"/>
</dbReference>
<evidence type="ECO:0000256" key="2">
    <source>
        <dbReference type="ARBA" id="ARBA00022692"/>
    </source>
</evidence>
<dbReference type="Proteomes" id="UP000489600">
    <property type="component" value="Unassembled WGS sequence"/>
</dbReference>
<protein>
    <recommendedName>
        <fullName evidence="6">EXS domain-containing protein</fullName>
    </recommendedName>
</protein>
<evidence type="ECO:0000313" key="8">
    <source>
        <dbReference type="Proteomes" id="UP000489600"/>
    </source>
</evidence>
<keyword evidence="8" id="KW-1185">Reference proteome</keyword>
<reference evidence="7" key="1">
    <citation type="submission" date="2019-07" db="EMBL/GenBank/DDBJ databases">
        <authorList>
            <person name="Dittberner H."/>
        </authorList>
    </citation>
    <scope>NUCLEOTIDE SEQUENCE [LARGE SCALE GENOMIC DNA]</scope>
</reference>
<evidence type="ECO:0000256" key="3">
    <source>
        <dbReference type="ARBA" id="ARBA00022989"/>
    </source>
</evidence>
<dbReference type="AlphaFoldDB" id="A0A565BRE7"/>
<dbReference type="InterPro" id="IPR004342">
    <property type="entry name" value="EXS_C"/>
</dbReference>
<keyword evidence="3 5" id="KW-1133">Transmembrane helix</keyword>
<dbReference type="OrthoDB" id="9970435at2759"/>
<comment type="caution">
    <text evidence="7">The sequence shown here is derived from an EMBL/GenBank/DDBJ whole genome shotgun (WGS) entry which is preliminary data.</text>
</comment>
<evidence type="ECO:0000313" key="7">
    <source>
        <dbReference type="EMBL" id="VVB03944.1"/>
    </source>
</evidence>
<dbReference type="PANTHER" id="PTHR10783">
    <property type="entry name" value="XENOTROPIC AND POLYTROPIC RETROVIRUS RECEPTOR 1-RELATED"/>
    <property type="match status" value="1"/>
</dbReference>
<dbReference type="GO" id="GO:0005886">
    <property type="term" value="C:plasma membrane"/>
    <property type="evidence" value="ECO:0007669"/>
    <property type="project" value="TreeGrafter"/>
</dbReference>
<sequence length="222" mass="26579">METDPKTKDYQALTELLPLFLLIAMFIVLILPFNIFYRSSCFFFLTRLFHIFSAPFHKVTLPDFFLADQLCSQAQTLRSIEFYICYYGWGDFKQRKNTCKESQVFNAFLFIVAAFPFVSRFLQCMRRVFEERNIEQGYSTYWDLVYDWGLLNRTSKNPWLRDNLLVPCKEVYFIAIILNVVLRFAWMQTVLDFKFESMHTQTVIALVASLEIIRRGIWNFFR</sequence>
<evidence type="ECO:0000256" key="1">
    <source>
        <dbReference type="ARBA" id="ARBA00004141"/>
    </source>
</evidence>
<dbReference type="PANTHER" id="PTHR10783:SF93">
    <property type="entry name" value="PHOSPHATE TRANSPORTER PHO1 HOMOLOG 6"/>
    <property type="match status" value="1"/>
</dbReference>
<name>A0A565BRE7_9BRAS</name>
<dbReference type="GO" id="GO:0005802">
    <property type="term" value="C:trans-Golgi network"/>
    <property type="evidence" value="ECO:0007669"/>
    <property type="project" value="TreeGrafter"/>
</dbReference>
<dbReference type="Pfam" id="PF03124">
    <property type="entry name" value="EXS"/>
    <property type="match status" value="2"/>
</dbReference>
<evidence type="ECO:0000259" key="6">
    <source>
        <dbReference type="PROSITE" id="PS51380"/>
    </source>
</evidence>
<dbReference type="EMBL" id="CABITT030000005">
    <property type="protein sequence ID" value="VVB03944.1"/>
    <property type="molecule type" value="Genomic_DNA"/>
</dbReference>
<dbReference type="GO" id="GO:0016036">
    <property type="term" value="P:cellular response to phosphate starvation"/>
    <property type="evidence" value="ECO:0007669"/>
    <property type="project" value="TreeGrafter"/>
</dbReference>
<accession>A0A565BRE7</accession>
<evidence type="ECO:0000256" key="5">
    <source>
        <dbReference type="SAM" id="Phobius"/>
    </source>
</evidence>
<gene>
    <name evidence="7" type="ORF">ANE_LOCUS14388</name>
</gene>
<organism evidence="7 8">
    <name type="scientific">Arabis nemorensis</name>
    <dbReference type="NCBI Taxonomy" id="586526"/>
    <lineage>
        <taxon>Eukaryota</taxon>
        <taxon>Viridiplantae</taxon>
        <taxon>Streptophyta</taxon>
        <taxon>Embryophyta</taxon>
        <taxon>Tracheophyta</taxon>
        <taxon>Spermatophyta</taxon>
        <taxon>Magnoliopsida</taxon>
        <taxon>eudicotyledons</taxon>
        <taxon>Gunneridae</taxon>
        <taxon>Pentapetalae</taxon>
        <taxon>rosids</taxon>
        <taxon>malvids</taxon>
        <taxon>Brassicales</taxon>
        <taxon>Brassicaceae</taxon>
        <taxon>Arabideae</taxon>
        <taxon>Arabis</taxon>
    </lineage>
</organism>
<keyword evidence="2 5" id="KW-0812">Transmembrane</keyword>
<evidence type="ECO:0000256" key="4">
    <source>
        <dbReference type="ARBA" id="ARBA00023136"/>
    </source>
</evidence>
<proteinExistence type="predicted"/>
<dbReference type="GO" id="GO:0006817">
    <property type="term" value="P:phosphate ion transport"/>
    <property type="evidence" value="ECO:0007669"/>
    <property type="project" value="TreeGrafter"/>
</dbReference>
<feature type="domain" description="EXS" evidence="6">
    <location>
        <begin position="58"/>
        <end position="222"/>
    </location>
</feature>
<feature type="transmembrane region" description="Helical" evidence="5">
    <location>
        <begin position="16"/>
        <end position="37"/>
    </location>
</feature>
<dbReference type="PROSITE" id="PS51380">
    <property type="entry name" value="EXS"/>
    <property type="match status" value="1"/>
</dbReference>
<keyword evidence="4 5" id="KW-0472">Membrane</keyword>
<comment type="subcellular location">
    <subcellularLocation>
        <location evidence="1">Membrane</location>
        <topology evidence="1">Multi-pass membrane protein</topology>
    </subcellularLocation>
</comment>